<gene>
    <name evidence="2" type="ORF">AKJ08_3021</name>
</gene>
<dbReference type="KEGG" id="vin:AKJ08_3021"/>
<name>A0A0K1PHP4_9BACT</name>
<reference evidence="2 3" key="1">
    <citation type="submission" date="2015-08" db="EMBL/GenBank/DDBJ databases">
        <authorList>
            <person name="Babu N.S."/>
            <person name="Beckwith C.J."/>
            <person name="Beseler K.G."/>
            <person name="Brison A."/>
            <person name="Carone J.V."/>
            <person name="Caskin T.P."/>
            <person name="Diamond M."/>
            <person name="Durham M.E."/>
            <person name="Foxe J.M."/>
            <person name="Go M."/>
            <person name="Henderson B.A."/>
            <person name="Jones I.B."/>
            <person name="McGettigan J.A."/>
            <person name="Micheletti S.J."/>
            <person name="Nasrallah M.E."/>
            <person name="Ortiz D."/>
            <person name="Piller C.R."/>
            <person name="Privatt S.R."/>
            <person name="Schneider S.L."/>
            <person name="Sharp S."/>
            <person name="Smith T.C."/>
            <person name="Stanton J.D."/>
            <person name="Ullery H.E."/>
            <person name="Wilson R.J."/>
            <person name="Serrano M.G."/>
            <person name="Buck G."/>
            <person name="Lee V."/>
            <person name="Wang Y."/>
            <person name="Carvalho R."/>
            <person name="Voegtly L."/>
            <person name="Shi R."/>
            <person name="Duckworth R."/>
            <person name="Johnson A."/>
            <person name="Loviza R."/>
            <person name="Walstead R."/>
            <person name="Shah Z."/>
            <person name="Kiflezghi M."/>
            <person name="Wade K."/>
            <person name="Ball S.L."/>
            <person name="Bradley K.W."/>
            <person name="Asai D.J."/>
            <person name="Bowman C.A."/>
            <person name="Russell D.A."/>
            <person name="Pope W.H."/>
            <person name="Jacobs-Sera D."/>
            <person name="Hendrix R.W."/>
            <person name="Hatfull G.F."/>
        </authorList>
    </citation>
    <scope>NUCLEOTIDE SEQUENCE [LARGE SCALE GENOMIC DNA]</scope>
    <source>
        <strain evidence="2 3">DSM 27710</strain>
    </source>
</reference>
<evidence type="ECO:0000256" key="1">
    <source>
        <dbReference type="SAM" id="MobiDB-lite"/>
    </source>
</evidence>
<evidence type="ECO:0000313" key="3">
    <source>
        <dbReference type="Proteomes" id="UP000055590"/>
    </source>
</evidence>
<dbReference type="PATRIC" id="fig|1391653.3.peg.3148"/>
<evidence type="ECO:0000313" key="2">
    <source>
        <dbReference type="EMBL" id="AKU92634.1"/>
    </source>
</evidence>
<protein>
    <submittedName>
        <fullName evidence="2">Uncharacterized protein</fullName>
    </submittedName>
</protein>
<accession>A0A0K1PHP4</accession>
<organism evidence="2 3">
    <name type="scientific">Vulgatibacter incomptus</name>
    <dbReference type="NCBI Taxonomy" id="1391653"/>
    <lineage>
        <taxon>Bacteria</taxon>
        <taxon>Pseudomonadati</taxon>
        <taxon>Myxococcota</taxon>
        <taxon>Myxococcia</taxon>
        <taxon>Myxococcales</taxon>
        <taxon>Cystobacterineae</taxon>
        <taxon>Vulgatibacteraceae</taxon>
        <taxon>Vulgatibacter</taxon>
    </lineage>
</organism>
<proteinExistence type="predicted"/>
<dbReference type="AlphaFoldDB" id="A0A0K1PHP4"/>
<dbReference type="EMBL" id="CP012332">
    <property type="protein sequence ID" value="AKU92634.1"/>
    <property type="molecule type" value="Genomic_DNA"/>
</dbReference>
<dbReference type="Proteomes" id="UP000055590">
    <property type="component" value="Chromosome"/>
</dbReference>
<keyword evidence="3" id="KW-1185">Reference proteome</keyword>
<sequence>MVATDIEVSVRPCPGTGAPAFLNDFRVEALGGARTLHLPELYAEERRWIVFELPFAQPADPHHGPKTVAEVEVVWRQMPLGGRQRIALRAEVELVDRALIELPDPEVREQRALLRAAEAQRRAAVLAERGRFQEAALAIEYMATEAKALGTPMGAQLASLLAETAANYGNAQVYVANRSTLAGLRKGMGRSRASGTVADSLFETSTQTEMRRRFRGPKPPKPDGMP</sequence>
<dbReference type="RefSeq" id="WP_050726774.1">
    <property type="nucleotide sequence ID" value="NZ_CP012332.1"/>
</dbReference>
<feature type="region of interest" description="Disordered" evidence="1">
    <location>
        <begin position="189"/>
        <end position="226"/>
    </location>
</feature>